<reference evidence="2 3" key="1">
    <citation type="journal article" date="2023" name="Sci. Data">
        <title>Genome assembly of the Korean intertidal mud-creeper Batillaria attramentaria.</title>
        <authorList>
            <person name="Patra A.K."/>
            <person name="Ho P.T."/>
            <person name="Jun S."/>
            <person name="Lee S.J."/>
            <person name="Kim Y."/>
            <person name="Won Y.J."/>
        </authorList>
    </citation>
    <scope>NUCLEOTIDE SEQUENCE [LARGE SCALE GENOMIC DNA]</scope>
    <source>
        <strain evidence="2">Wonlab-2016</strain>
    </source>
</reference>
<dbReference type="Proteomes" id="UP001519460">
    <property type="component" value="Unassembled WGS sequence"/>
</dbReference>
<gene>
    <name evidence="2" type="ORF">BaRGS_00017218</name>
</gene>
<evidence type="ECO:0000256" key="1">
    <source>
        <dbReference type="SAM" id="MobiDB-lite"/>
    </source>
</evidence>
<name>A0ABD0KWH4_9CAEN</name>
<dbReference type="EMBL" id="JACVVK020000113">
    <property type="protein sequence ID" value="KAK7491579.1"/>
    <property type="molecule type" value="Genomic_DNA"/>
</dbReference>
<comment type="caution">
    <text evidence="2">The sequence shown here is derived from an EMBL/GenBank/DDBJ whole genome shotgun (WGS) entry which is preliminary data.</text>
</comment>
<keyword evidence="3" id="KW-1185">Reference proteome</keyword>
<sequence>MAETRRRLTARQVTDEVFLHKDSDFEPPSDNDFSESSGDESANVDDVDAGRNRKTSQVLTILGGSDVEESTEGNGCCPNPMFAYIIIFVSRTETHGEWLIGNNFTNERSLEHVFPVLQTKTYREELL</sequence>
<evidence type="ECO:0000313" key="3">
    <source>
        <dbReference type="Proteomes" id="UP001519460"/>
    </source>
</evidence>
<proteinExistence type="predicted"/>
<accession>A0ABD0KWH4</accession>
<dbReference type="AlphaFoldDB" id="A0ABD0KWH4"/>
<feature type="region of interest" description="Disordered" evidence="1">
    <location>
        <begin position="18"/>
        <end position="50"/>
    </location>
</feature>
<organism evidence="2 3">
    <name type="scientific">Batillaria attramentaria</name>
    <dbReference type="NCBI Taxonomy" id="370345"/>
    <lineage>
        <taxon>Eukaryota</taxon>
        <taxon>Metazoa</taxon>
        <taxon>Spiralia</taxon>
        <taxon>Lophotrochozoa</taxon>
        <taxon>Mollusca</taxon>
        <taxon>Gastropoda</taxon>
        <taxon>Caenogastropoda</taxon>
        <taxon>Sorbeoconcha</taxon>
        <taxon>Cerithioidea</taxon>
        <taxon>Batillariidae</taxon>
        <taxon>Batillaria</taxon>
    </lineage>
</organism>
<protein>
    <submittedName>
        <fullName evidence="2">Uncharacterized protein</fullName>
    </submittedName>
</protein>
<evidence type="ECO:0000313" key="2">
    <source>
        <dbReference type="EMBL" id="KAK7491579.1"/>
    </source>
</evidence>